<evidence type="ECO:0000259" key="4">
    <source>
        <dbReference type="PROSITE" id="PS50949"/>
    </source>
</evidence>
<dbReference type="PANTHER" id="PTHR43537:SF24">
    <property type="entry name" value="GLUCONATE OPERON TRANSCRIPTIONAL REPRESSOR"/>
    <property type="match status" value="1"/>
</dbReference>
<dbReference type="SMART" id="SM00895">
    <property type="entry name" value="FCD"/>
    <property type="match status" value="1"/>
</dbReference>
<evidence type="ECO:0000313" key="5">
    <source>
        <dbReference type="EMBL" id="MFB9442877.1"/>
    </source>
</evidence>
<protein>
    <submittedName>
        <fullName evidence="5">GntR family transcriptional regulator</fullName>
    </submittedName>
</protein>
<dbReference type="SUPFAM" id="SSF48008">
    <property type="entry name" value="GntR ligand-binding domain-like"/>
    <property type="match status" value="1"/>
</dbReference>
<dbReference type="InterPro" id="IPR008920">
    <property type="entry name" value="TF_FadR/GntR_C"/>
</dbReference>
<dbReference type="Pfam" id="PF00392">
    <property type="entry name" value="GntR"/>
    <property type="match status" value="1"/>
</dbReference>
<name>A0ABV5M237_9ACTN</name>
<reference evidence="5 6" key="1">
    <citation type="submission" date="2024-09" db="EMBL/GenBank/DDBJ databases">
        <authorList>
            <person name="Sun Q."/>
            <person name="Mori K."/>
        </authorList>
    </citation>
    <scope>NUCLEOTIDE SEQUENCE [LARGE SCALE GENOMIC DNA]</scope>
    <source>
        <strain evidence="5 6">JCM 3307</strain>
    </source>
</reference>
<evidence type="ECO:0000256" key="1">
    <source>
        <dbReference type="ARBA" id="ARBA00023015"/>
    </source>
</evidence>
<dbReference type="PRINTS" id="PR00035">
    <property type="entry name" value="HTHGNTR"/>
</dbReference>
<gene>
    <name evidence="5" type="ORF">ACFFTR_07245</name>
</gene>
<feature type="domain" description="HTH gntR-type" evidence="4">
    <location>
        <begin position="8"/>
        <end position="75"/>
    </location>
</feature>
<dbReference type="SMART" id="SM00345">
    <property type="entry name" value="HTH_GNTR"/>
    <property type="match status" value="1"/>
</dbReference>
<dbReference type="Gene3D" id="1.20.120.530">
    <property type="entry name" value="GntR ligand-binding domain-like"/>
    <property type="match status" value="1"/>
</dbReference>
<keyword evidence="2" id="KW-0238">DNA-binding</keyword>
<accession>A0ABV5M237</accession>
<dbReference type="Gene3D" id="1.10.10.10">
    <property type="entry name" value="Winged helix-like DNA-binding domain superfamily/Winged helix DNA-binding domain"/>
    <property type="match status" value="1"/>
</dbReference>
<keyword evidence="6" id="KW-1185">Reference proteome</keyword>
<keyword evidence="1" id="KW-0805">Transcription regulation</keyword>
<dbReference type="SUPFAM" id="SSF46785">
    <property type="entry name" value="Winged helix' DNA-binding domain"/>
    <property type="match status" value="1"/>
</dbReference>
<dbReference type="CDD" id="cd07377">
    <property type="entry name" value="WHTH_GntR"/>
    <property type="match status" value="1"/>
</dbReference>
<dbReference type="InterPro" id="IPR036390">
    <property type="entry name" value="WH_DNA-bd_sf"/>
</dbReference>
<organism evidence="5 6">
    <name type="scientific">Dactylosporangium vinaceum</name>
    <dbReference type="NCBI Taxonomy" id="53362"/>
    <lineage>
        <taxon>Bacteria</taxon>
        <taxon>Bacillati</taxon>
        <taxon>Actinomycetota</taxon>
        <taxon>Actinomycetes</taxon>
        <taxon>Micromonosporales</taxon>
        <taxon>Micromonosporaceae</taxon>
        <taxon>Dactylosporangium</taxon>
    </lineage>
</organism>
<dbReference type="InterPro" id="IPR011711">
    <property type="entry name" value="GntR_C"/>
</dbReference>
<dbReference type="InterPro" id="IPR036388">
    <property type="entry name" value="WH-like_DNA-bd_sf"/>
</dbReference>
<keyword evidence="3" id="KW-0804">Transcription</keyword>
<evidence type="ECO:0000256" key="3">
    <source>
        <dbReference type="ARBA" id="ARBA00023163"/>
    </source>
</evidence>
<dbReference type="RefSeq" id="WP_246656537.1">
    <property type="nucleotide sequence ID" value="NZ_CP061913.1"/>
</dbReference>
<dbReference type="Proteomes" id="UP001589608">
    <property type="component" value="Unassembled WGS sequence"/>
</dbReference>
<evidence type="ECO:0000256" key="2">
    <source>
        <dbReference type="ARBA" id="ARBA00023125"/>
    </source>
</evidence>
<evidence type="ECO:0000313" key="6">
    <source>
        <dbReference type="Proteomes" id="UP001589608"/>
    </source>
</evidence>
<dbReference type="Pfam" id="PF07729">
    <property type="entry name" value="FCD"/>
    <property type="match status" value="1"/>
</dbReference>
<dbReference type="EMBL" id="JBHMCA010000018">
    <property type="protein sequence ID" value="MFB9442877.1"/>
    <property type="molecule type" value="Genomic_DNA"/>
</dbReference>
<proteinExistence type="predicted"/>
<dbReference type="PANTHER" id="PTHR43537">
    <property type="entry name" value="TRANSCRIPTIONAL REGULATOR, GNTR FAMILY"/>
    <property type="match status" value="1"/>
</dbReference>
<dbReference type="PROSITE" id="PS50949">
    <property type="entry name" value="HTH_GNTR"/>
    <property type="match status" value="1"/>
</dbReference>
<dbReference type="InterPro" id="IPR000524">
    <property type="entry name" value="Tscrpt_reg_HTH_GntR"/>
</dbReference>
<comment type="caution">
    <text evidence="5">The sequence shown here is derived from an EMBL/GenBank/DDBJ whole genome shotgun (WGS) entry which is preliminary data.</text>
</comment>
<sequence>MVAGEHALNAVEHAYAALRQGILDGTYPPGAQLGEVELAGSLAVSRTPVREAIRRLHSEGLIEVFPNRGAYVRTWTRAQLDELFSVRALLEGHAAGLAADHATDDQRAAMAGLCDEMDSAAARAPADVQTVAALNGRFHALVHEASANSLLPGMIRTLIQVPVVVRTFIGYSPARLQISLQQHREILAAVRSHDGPWAEAAMRTHILSARHELDTALE</sequence>